<reference evidence="3 4" key="2">
    <citation type="journal article" date="2019" name="G3 (Bethesda)">
        <title>Hybrid Assembly of the Genome of the Entomopathogenic Nematode Steinernema carpocapsae Identifies the X-Chromosome.</title>
        <authorList>
            <person name="Serra L."/>
            <person name="Macchietto M."/>
            <person name="Macias-Munoz A."/>
            <person name="McGill C.J."/>
            <person name="Rodriguez I.M."/>
            <person name="Rodriguez B."/>
            <person name="Murad R."/>
            <person name="Mortazavi A."/>
        </authorList>
    </citation>
    <scope>NUCLEOTIDE SEQUENCE [LARGE SCALE GENOMIC DNA]</scope>
    <source>
        <strain evidence="3 4">ALL</strain>
    </source>
</reference>
<proteinExistence type="predicted"/>
<dbReference type="PROSITE" id="PS50041">
    <property type="entry name" value="C_TYPE_LECTIN_2"/>
    <property type="match status" value="1"/>
</dbReference>
<feature type="domain" description="C-type lectin" evidence="2">
    <location>
        <begin position="31"/>
        <end position="141"/>
    </location>
</feature>
<feature type="chain" id="PRO_5020610305" description="C-type lectin domain-containing protein" evidence="1">
    <location>
        <begin position="21"/>
        <end position="151"/>
    </location>
</feature>
<dbReference type="STRING" id="34508.A0A4U5LZU2"/>
<dbReference type="EMBL" id="AZBU02000011">
    <property type="protein sequence ID" value="TKR61884.1"/>
    <property type="molecule type" value="Genomic_DNA"/>
</dbReference>
<evidence type="ECO:0000313" key="3">
    <source>
        <dbReference type="EMBL" id="TKR61884.1"/>
    </source>
</evidence>
<dbReference type="AlphaFoldDB" id="A0A4U5LZU2"/>
<dbReference type="InterPro" id="IPR016187">
    <property type="entry name" value="CTDL_fold"/>
</dbReference>
<dbReference type="PANTHER" id="PTHR22803">
    <property type="entry name" value="MANNOSE, PHOSPHOLIPASE, LECTIN RECEPTOR RELATED"/>
    <property type="match status" value="1"/>
</dbReference>
<dbReference type="CDD" id="cd00037">
    <property type="entry name" value="CLECT"/>
    <property type="match status" value="1"/>
</dbReference>
<evidence type="ECO:0000259" key="2">
    <source>
        <dbReference type="PROSITE" id="PS50041"/>
    </source>
</evidence>
<comment type="caution">
    <text evidence="3">The sequence shown here is derived from an EMBL/GenBank/DDBJ whole genome shotgun (WGS) entry which is preliminary data.</text>
</comment>
<gene>
    <name evidence="3" type="ORF">L596_028935</name>
</gene>
<accession>A0A4U5LZU2</accession>
<dbReference type="Gene3D" id="3.10.100.10">
    <property type="entry name" value="Mannose-Binding Protein A, subunit A"/>
    <property type="match status" value="1"/>
</dbReference>
<name>A0A4U5LZU2_STECR</name>
<dbReference type="InterPro" id="IPR050111">
    <property type="entry name" value="C-type_lectin/snaclec_domain"/>
</dbReference>
<dbReference type="Proteomes" id="UP000298663">
    <property type="component" value="Unassembled WGS sequence"/>
</dbReference>
<protein>
    <recommendedName>
        <fullName evidence="2">C-type lectin domain-containing protein</fullName>
    </recommendedName>
</protein>
<evidence type="ECO:0000256" key="1">
    <source>
        <dbReference type="SAM" id="SignalP"/>
    </source>
</evidence>
<dbReference type="InterPro" id="IPR001304">
    <property type="entry name" value="C-type_lectin-like"/>
</dbReference>
<dbReference type="Pfam" id="PF00059">
    <property type="entry name" value="Lectin_C"/>
    <property type="match status" value="1"/>
</dbReference>
<dbReference type="PROSITE" id="PS51257">
    <property type="entry name" value="PROKAR_LIPOPROTEIN"/>
    <property type="match status" value="1"/>
</dbReference>
<evidence type="ECO:0000313" key="4">
    <source>
        <dbReference type="Proteomes" id="UP000298663"/>
    </source>
</evidence>
<sequence>MLSKTFVILIALALVSTALTLSACHPLWHYHDGNCYFVTKNTKAAFNESEQVCTGLGAHLVSIHDKAEDEFVVDIINNSSDTFSLHWIGAYNQSWTDRSAWDYNNWFTNQPVYKCGLILVNGNANRWFTANCDYHADFVCKKEANLEFRSI</sequence>
<dbReference type="SUPFAM" id="SSF56436">
    <property type="entry name" value="C-type lectin-like"/>
    <property type="match status" value="1"/>
</dbReference>
<keyword evidence="4" id="KW-1185">Reference proteome</keyword>
<feature type="signal peptide" evidence="1">
    <location>
        <begin position="1"/>
        <end position="20"/>
    </location>
</feature>
<reference evidence="3 4" key="1">
    <citation type="journal article" date="2015" name="Genome Biol.">
        <title>Comparative genomics of Steinernema reveals deeply conserved gene regulatory networks.</title>
        <authorList>
            <person name="Dillman A.R."/>
            <person name="Macchietto M."/>
            <person name="Porter C.F."/>
            <person name="Rogers A."/>
            <person name="Williams B."/>
            <person name="Antoshechkin I."/>
            <person name="Lee M.M."/>
            <person name="Goodwin Z."/>
            <person name="Lu X."/>
            <person name="Lewis E.E."/>
            <person name="Goodrich-Blair H."/>
            <person name="Stock S.P."/>
            <person name="Adams B.J."/>
            <person name="Sternberg P.W."/>
            <person name="Mortazavi A."/>
        </authorList>
    </citation>
    <scope>NUCLEOTIDE SEQUENCE [LARGE SCALE GENOMIC DNA]</scope>
    <source>
        <strain evidence="3 4">ALL</strain>
    </source>
</reference>
<keyword evidence="1" id="KW-0732">Signal</keyword>
<dbReference type="InterPro" id="IPR016186">
    <property type="entry name" value="C-type_lectin-like/link_sf"/>
</dbReference>
<organism evidence="3 4">
    <name type="scientific">Steinernema carpocapsae</name>
    <name type="common">Entomopathogenic nematode</name>
    <dbReference type="NCBI Taxonomy" id="34508"/>
    <lineage>
        <taxon>Eukaryota</taxon>
        <taxon>Metazoa</taxon>
        <taxon>Ecdysozoa</taxon>
        <taxon>Nematoda</taxon>
        <taxon>Chromadorea</taxon>
        <taxon>Rhabditida</taxon>
        <taxon>Tylenchina</taxon>
        <taxon>Panagrolaimomorpha</taxon>
        <taxon>Strongyloidoidea</taxon>
        <taxon>Steinernematidae</taxon>
        <taxon>Steinernema</taxon>
    </lineage>
</organism>
<dbReference type="OrthoDB" id="6337382at2759"/>
<dbReference type="SMART" id="SM00034">
    <property type="entry name" value="CLECT"/>
    <property type="match status" value="1"/>
</dbReference>